<comment type="caution">
    <text evidence="2">The sequence shown here is derived from an EMBL/GenBank/DDBJ whole genome shotgun (WGS) entry which is preliminary data.</text>
</comment>
<dbReference type="RefSeq" id="WP_071309882.1">
    <property type="nucleotide sequence ID" value="NZ_MLQR01000029.1"/>
</dbReference>
<evidence type="ECO:0008006" key="4">
    <source>
        <dbReference type="Google" id="ProtNLM"/>
    </source>
</evidence>
<accession>A0A1S2LME3</accession>
<feature type="region of interest" description="Disordered" evidence="1">
    <location>
        <begin position="128"/>
        <end position="159"/>
    </location>
</feature>
<dbReference type="Proteomes" id="UP000179524">
    <property type="component" value="Unassembled WGS sequence"/>
</dbReference>
<proteinExistence type="predicted"/>
<reference evidence="2 3" key="1">
    <citation type="submission" date="2016-10" db="EMBL/GenBank/DDBJ databases">
        <title>Draft genome sequences of four alkaliphilic bacteria belonging to the Anaerobacillus genus.</title>
        <authorList>
            <person name="Bassil N.M."/>
            <person name="Lloyd J.R."/>
        </authorList>
    </citation>
    <scope>NUCLEOTIDE SEQUENCE [LARGE SCALE GENOMIC DNA]</scope>
    <source>
        <strain evidence="2 3">DSM 18345</strain>
    </source>
</reference>
<protein>
    <recommendedName>
        <fullName evidence="4">Cytosolic protein</fullName>
    </recommendedName>
</protein>
<dbReference type="InterPro" id="IPR025953">
    <property type="entry name" value="YlbD_coat"/>
</dbReference>
<organism evidence="2 3">
    <name type="scientific">Anaerobacillus alkalilacustris</name>
    <dbReference type="NCBI Taxonomy" id="393763"/>
    <lineage>
        <taxon>Bacteria</taxon>
        <taxon>Bacillati</taxon>
        <taxon>Bacillota</taxon>
        <taxon>Bacilli</taxon>
        <taxon>Bacillales</taxon>
        <taxon>Bacillaceae</taxon>
        <taxon>Anaerobacillus</taxon>
    </lineage>
</organism>
<feature type="region of interest" description="Disordered" evidence="1">
    <location>
        <begin position="57"/>
        <end position="89"/>
    </location>
</feature>
<sequence length="159" mass="18279">MSKTNKLHPSVQRFKQFVKKHPLLLKEVKKGNKSLQDFYEEWTILGEKDELWEKYKKTTDEDTGEIKDEVDEEAKTETEKEDKSEKQGSQIGDLLALLKSVNLNDIQGHIQNISGMVASIQGLLQSFQSNSSSEQSKSSHGQQMQQNHQGQHPFNFKQF</sequence>
<evidence type="ECO:0000313" key="3">
    <source>
        <dbReference type="Proteomes" id="UP000179524"/>
    </source>
</evidence>
<gene>
    <name evidence="2" type="ORF">BKP37_12345</name>
</gene>
<evidence type="ECO:0000256" key="1">
    <source>
        <dbReference type="SAM" id="MobiDB-lite"/>
    </source>
</evidence>
<name>A0A1S2LME3_9BACI</name>
<keyword evidence="3" id="KW-1185">Reference proteome</keyword>
<feature type="compositionally biased region" description="Basic and acidic residues" evidence="1">
    <location>
        <begin position="57"/>
        <end position="86"/>
    </location>
</feature>
<dbReference type="AlphaFoldDB" id="A0A1S2LME3"/>
<feature type="compositionally biased region" description="Low complexity" evidence="1">
    <location>
        <begin position="128"/>
        <end position="152"/>
    </location>
</feature>
<dbReference type="Pfam" id="PF14071">
    <property type="entry name" value="YlbD_coat"/>
    <property type="match status" value="1"/>
</dbReference>
<evidence type="ECO:0000313" key="2">
    <source>
        <dbReference type="EMBL" id="OIJ13283.1"/>
    </source>
</evidence>
<dbReference type="EMBL" id="MLQR01000029">
    <property type="protein sequence ID" value="OIJ13283.1"/>
    <property type="molecule type" value="Genomic_DNA"/>
</dbReference>